<keyword evidence="8" id="KW-1185">Reference proteome</keyword>
<keyword evidence="3 6" id="KW-0479">Metal-binding</keyword>
<evidence type="ECO:0000256" key="4">
    <source>
        <dbReference type="ARBA" id="ARBA00023002"/>
    </source>
</evidence>
<keyword evidence="6" id="KW-0349">Heme</keyword>
<evidence type="ECO:0000256" key="6">
    <source>
        <dbReference type="PIRSR" id="PIRSR602401-1"/>
    </source>
</evidence>
<dbReference type="Gene3D" id="1.10.630.10">
    <property type="entry name" value="Cytochrome P450"/>
    <property type="match status" value="1"/>
</dbReference>
<evidence type="ECO:0000256" key="2">
    <source>
        <dbReference type="ARBA" id="ARBA00010617"/>
    </source>
</evidence>
<evidence type="ECO:0000256" key="1">
    <source>
        <dbReference type="ARBA" id="ARBA00001971"/>
    </source>
</evidence>
<dbReference type="InterPro" id="IPR036396">
    <property type="entry name" value="Cyt_P450_sf"/>
</dbReference>
<comment type="caution">
    <text evidence="7">The sequence shown here is derived from an EMBL/GenBank/DDBJ whole genome shotgun (WGS) entry which is preliminary data.</text>
</comment>
<keyword evidence="4" id="KW-0560">Oxidoreductase</keyword>
<sequence>MLDSFTSSVWWAIAAVIVAYTVRWCFDPIHSIPTVGSSPLPILSYIGGRRFMKYSRQILQEGYAKYHGSVFKVALPDEWAFVVSGPELVDQIRRWREDELSLAEVGNERFQLRHTVGFKATYDRYHIGMLKNELTRNIRAICPDLLDESAVTIPEYIPQSTEWTKINVITAVKKIVARVSSRVFVGLPACRNSEYIEYAISFAADIRHDGQLFRMFPSFMKPLIAILFSQSRKTLKRCVPIVKPTIDKRKAMMATSTCDSQGDRPNDLLQWILNIAVPGEETDLDIAARLMGINSASIFTSSTTVTIALFTLAQNPEFVETLRAEIDSVIEENGWTKTALDRMWKLDSFLKELLRDSFLLTSMSRRTLKDITLRDGTTIPRGVLVMAATDATHHDDAVFEDASALDPFRFARMRETDGEAHKHQLAHTTVDFLAFGHGRQACPGRFFVAGVLKAVLSYMLVHYDVKLSDEPWTPSYRGLDIIPPLGDLMFRKREI</sequence>
<dbReference type="PANTHER" id="PTHR46206">
    <property type="entry name" value="CYTOCHROME P450"/>
    <property type="match status" value="1"/>
</dbReference>
<dbReference type="Proteomes" id="UP001215151">
    <property type="component" value="Unassembled WGS sequence"/>
</dbReference>
<dbReference type="SUPFAM" id="SSF48264">
    <property type="entry name" value="Cytochrome P450"/>
    <property type="match status" value="1"/>
</dbReference>
<dbReference type="GO" id="GO:0020037">
    <property type="term" value="F:heme binding"/>
    <property type="evidence" value="ECO:0007669"/>
    <property type="project" value="InterPro"/>
</dbReference>
<gene>
    <name evidence="7" type="ORF">ONZ51_g5254</name>
</gene>
<evidence type="ECO:0008006" key="9">
    <source>
        <dbReference type="Google" id="ProtNLM"/>
    </source>
</evidence>
<dbReference type="CDD" id="cd11041">
    <property type="entry name" value="CYP503A1-like"/>
    <property type="match status" value="1"/>
</dbReference>
<evidence type="ECO:0000256" key="3">
    <source>
        <dbReference type="ARBA" id="ARBA00022723"/>
    </source>
</evidence>
<dbReference type="PRINTS" id="PR00463">
    <property type="entry name" value="EP450I"/>
</dbReference>
<proteinExistence type="inferred from homology"/>
<dbReference type="EMBL" id="JAPEVG010000110">
    <property type="protein sequence ID" value="KAJ8482602.1"/>
    <property type="molecule type" value="Genomic_DNA"/>
</dbReference>
<accession>A0AAD7X9K1</accession>
<dbReference type="AlphaFoldDB" id="A0AAD7X9K1"/>
<reference evidence="7" key="1">
    <citation type="submission" date="2022-11" db="EMBL/GenBank/DDBJ databases">
        <title>Genome Sequence of Cubamyces cubensis.</title>
        <authorList>
            <person name="Buettner E."/>
        </authorList>
    </citation>
    <scope>NUCLEOTIDE SEQUENCE</scope>
    <source>
        <strain evidence="7">MPL-01</strain>
    </source>
</reference>
<name>A0AAD7X9K1_9APHY</name>
<comment type="similarity">
    <text evidence="2">Belongs to the cytochrome P450 family.</text>
</comment>
<comment type="cofactor">
    <cofactor evidence="1 6">
        <name>heme</name>
        <dbReference type="ChEBI" id="CHEBI:30413"/>
    </cofactor>
</comment>
<feature type="binding site" description="axial binding residue" evidence="6">
    <location>
        <position position="442"/>
    </location>
    <ligand>
        <name>heme</name>
        <dbReference type="ChEBI" id="CHEBI:30413"/>
    </ligand>
    <ligandPart>
        <name>Fe</name>
        <dbReference type="ChEBI" id="CHEBI:18248"/>
    </ligandPart>
</feature>
<keyword evidence="5 6" id="KW-0408">Iron</keyword>
<dbReference type="GO" id="GO:0016705">
    <property type="term" value="F:oxidoreductase activity, acting on paired donors, with incorporation or reduction of molecular oxygen"/>
    <property type="evidence" value="ECO:0007669"/>
    <property type="project" value="InterPro"/>
</dbReference>
<dbReference type="InterPro" id="IPR002401">
    <property type="entry name" value="Cyt_P450_E_grp-I"/>
</dbReference>
<organism evidence="7 8">
    <name type="scientific">Trametes cubensis</name>
    <dbReference type="NCBI Taxonomy" id="1111947"/>
    <lineage>
        <taxon>Eukaryota</taxon>
        <taxon>Fungi</taxon>
        <taxon>Dikarya</taxon>
        <taxon>Basidiomycota</taxon>
        <taxon>Agaricomycotina</taxon>
        <taxon>Agaricomycetes</taxon>
        <taxon>Polyporales</taxon>
        <taxon>Polyporaceae</taxon>
        <taxon>Trametes</taxon>
    </lineage>
</organism>
<evidence type="ECO:0000313" key="7">
    <source>
        <dbReference type="EMBL" id="KAJ8482602.1"/>
    </source>
</evidence>
<dbReference type="InterPro" id="IPR001128">
    <property type="entry name" value="Cyt_P450"/>
</dbReference>
<dbReference type="GO" id="GO:0004497">
    <property type="term" value="F:monooxygenase activity"/>
    <property type="evidence" value="ECO:0007669"/>
    <property type="project" value="InterPro"/>
</dbReference>
<protein>
    <recommendedName>
        <fullName evidence="9">Cytochrome P450</fullName>
    </recommendedName>
</protein>
<evidence type="ECO:0000313" key="8">
    <source>
        <dbReference type="Proteomes" id="UP001215151"/>
    </source>
</evidence>
<dbReference type="GO" id="GO:0005506">
    <property type="term" value="F:iron ion binding"/>
    <property type="evidence" value="ECO:0007669"/>
    <property type="project" value="InterPro"/>
</dbReference>
<dbReference type="Pfam" id="PF00067">
    <property type="entry name" value="p450"/>
    <property type="match status" value="1"/>
</dbReference>
<evidence type="ECO:0000256" key="5">
    <source>
        <dbReference type="ARBA" id="ARBA00023004"/>
    </source>
</evidence>